<evidence type="ECO:0000256" key="5">
    <source>
        <dbReference type="SAM" id="Phobius"/>
    </source>
</evidence>
<name>A0A176W3R7_MARPO</name>
<dbReference type="GO" id="GO:0020037">
    <property type="term" value="F:heme binding"/>
    <property type="evidence" value="ECO:0007669"/>
    <property type="project" value="InterPro"/>
</dbReference>
<keyword evidence="2" id="KW-0479">Metal-binding</keyword>
<evidence type="ECO:0000313" key="7">
    <source>
        <dbReference type="Proteomes" id="UP000077202"/>
    </source>
</evidence>
<evidence type="ECO:0000313" key="6">
    <source>
        <dbReference type="EMBL" id="OAE26816.1"/>
    </source>
</evidence>
<comment type="similarity">
    <text evidence="1">Belongs to the cytochrome P450 family.</text>
</comment>
<organism evidence="6 7">
    <name type="scientific">Marchantia polymorpha subsp. ruderalis</name>
    <dbReference type="NCBI Taxonomy" id="1480154"/>
    <lineage>
        <taxon>Eukaryota</taxon>
        <taxon>Viridiplantae</taxon>
        <taxon>Streptophyta</taxon>
        <taxon>Embryophyta</taxon>
        <taxon>Marchantiophyta</taxon>
        <taxon>Marchantiopsida</taxon>
        <taxon>Marchantiidae</taxon>
        <taxon>Marchantiales</taxon>
        <taxon>Marchantiaceae</taxon>
        <taxon>Marchantia</taxon>
    </lineage>
</organism>
<dbReference type="GO" id="GO:0005506">
    <property type="term" value="F:iron ion binding"/>
    <property type="evidence" value="ECO:0007669"/>
    <property type="project" value="InterPro"/>
</dbReference>
<evidence type="ECO:0000256" key="1">
    <source>
        <dbReference type="ARBA" id="ARBA00010617"/>
    </source>
</evidence>
<accession>A0A176W3R7</accession>
<comment type="caution">
    <text evidence="6">The sequence shown here is derived from an EMBL/GenBank/DDBJ whole genome shotgun (WGS) entry which is preliminary data.</text>
</comment>
<dbReference type="GO" id="GO:0004497">
    <property type="term" value="F:monooxygenase activity"/>
    <property type="evidence" value="ECO:0007669"/>
    <property type="project" value="InterPro"/>
</dbReference>
<feature type="transmembrane region" description="Helical" evidence="5">
    <location>
        <begin position="34"/>
        <end position="54"/>
    </location>
</feature>
<protein>
    <recommendedName>
        <fullName evidence="8">Cytochrome P450</fullName>
    </recommendedName>
</protein>
<proteinExistence type="inferred from homology"/>
<dbReference type="InterPro" id="IPR036396">
    <property type="entry name" value="Cyt_P450_sf"/>
</dbReference>
<evidence type="ECO:0008006" key="8">
    <source>
        <dbReference type="Google" id="ProtNLM"/>
    </source>
</evidence>
<keyword evidence="5" id="KW-1133">Transmembrane helix</keyword>
<dbReference type="GO" id="GO:0016705">
    <property type="term" value="F:oxidoreductase activity, acting on paired donors, with incorporation or reduction of molecular oxygen"/>
    <property type="evidence" value="ECO:0007669"/>
    <property type="project" value="InterPro"/>
</dbReference>
<evidence type="ECO:0000256" key="2">
    <source>
        <dbReference type="ARBA" id="ARBA00022723"/>
    </source>
</evidence>
<dbReference type="Proteomes" id="UP000077202">
    <property type="component" value="Unassembled WGS sequence"/>
</dbReference>
<keyword evidence="4" id="KW-0408">Iron</keyword>
<evidence type="ECO:0000256" key="3">
    <source>
        <dbReference type="ARBA" id="ARBA00023002"/>
    </source>
</evidence>
<dbReference type="AlphaFoldDB" id="A0A176W3R7"/>
<dbReference type="SUPFAM" id="SSF48264">
    <property type="entry name" value="Cytochrome P450"/>
    <property type="match status" value="2"/>
</dbReference>
<keyword evidence="5" id="KW-0812">Transmembrane</keyword>
<keyword evidence="3" id="KW-0560">Oxidoreductase</keyword>
<sequence length="280" mass="32349">MVEQMALSYSEKEYQNYFQTYQAMVRTAYESSSYILQLGCVIVLLVLCVCFYRLKQNARLGPRYWPLLGSVRDISAHYCHLHDWLLGFFLFAKTIHVRMPWGRVFYCTVDPINVQYLLETNSVNFRKGKGFFKRMEVLLGQKELHESWIMRKWVASEFCKPSVCDLTAAVMKKKTCTIARPLAEVAGKGTTVDIQDGRDIEEDDTLPAGDVFISSQKGNVFFAPYSMARMTSIWGLDAALFNPDRWLQSDKLEPASDNKFVTFQVGSLIFITKRIQFELW</sequence>
<gene>
    <name evidence="6" type="ORF">AXG93_215s1130</name>
</gene>
<dbReference type="EMBL" id="LVLJ01002098">
    <property type="protein sequence ID" value="OAE26816.1"/>
    <property type="molecule type" value="Genomic_DNA"/>
</dbReference>
<keyword evidence="5" id="KW-0472">Membrane</keyword>
<dbReference type="PANTHER" id="PTHR24296">
    <property type="entry name" value="CYTOCHROME P450"/>
    <property type="match status" value="1"/>
</dbReference>
<keyword evidence="7" id="KW-1185">Reference proteome</keyword>
<reference evidence="6" key="1">
    <citation type="submission" date="2016-03" db="EMBL/GenBank/DDBJ databases">
        <title>Mechanisms controlling the formation of the plant cell surface in tip-growing cells are functionally conserved among land plants.</title>
        <authorList>
            <person name="Honkanen S."/>
            <person name="Jones V.A."/>
            <person name="Morieri G."/>
            <person name="Champion C."/>
            <person name="Hetherington A.J."/>
            <person name="Kelly S."/>
            <person name="Saint-Marcoux D."/>
            <person name="Proust H."/>
            <person name="Prescott H."/>
            <person name="Dolan L."/>
        </authorList>
    </citation>
    <scope>NUCLEOTIDE SEQUENCE [LARGE SCALE GENOMIC DNA]</scope>
    <source>
        <tissue evidence="6">Whole gametophyte</tissue>
    </source>
</reference>
<evidence type="ECO:0000256" key="4">
    <source>
        <dbReference type="ARBA" id="ARBA00023004"/>
    </source>
</evidence>
<dbReference type="Gene3D" id="1.10.630.10">
    <property type="entry name" value="Cytochrome P450"/>
    <property type="match status" value="1"/>
</dbReference>